<evidence type="ECO:0000256" key="1">
    <source>
        <dbReference type="SAM" id="Phobius"/>
    </source>
</evidence>
<protein>
    <recommendedName>
        <fullName evidence="4">PGF-CTERM protein</fullName>
    </recommendedName>
</protein>
<name>A0A1I6LYI3_9EURY</name>
<dbReference type="Proteomes" id="UP000199062">
    <property type="component" value="Unassembled WGS sequence"/>
</dbReference>
<keyword evidence="1" id="KW-0812">Transmembrane</keyword>
<keyword evidence="1" id="KW-0472">Membrane</keyword>
<keyword evidence="3" id="KW-1185">Reference proteome</keyword>
<dbReference type="AlphaFoldDB" id="A0A1I6LYI3"/>
<feature type="transmembrane region" description="Helical" evidence="1">
    <location>
        <begin position="56"/>
        <end position="76"/>
    </location>
</feature>
<proteinExistence type="predicted"/>
<dbReference type="EMBL" id="FOZK01000003">
    <property type="protein sequence ID" value="SFS08458.1"/>
    <property type="molecule type" value="Genomic_DNA"/>
</dbReference>
<keyword evidence="1" id="KW-1133">Transmembrane helix</keyword>
<sequence length="95" mass="9715">MVRFTLFEVNLDGAEFNAAAPFSGADADSATESVGETIEERLQGDAEPSGVGTSPAALFAGLVLAAGAIALGRKLLSRGRSDRSDAEATEQAPVF</sequence>
<evidence type="ECO:0000313" key="2">
    <source>
        <dbReference type="EMBL" id="SFS08458.1"/>
    </source>
</evidence>
<dbReference type="OrthoDB" id="242711at2157"/>
<organism evidence="2 3">
    <name type="scientific">Halomicrobium zhouii</name>
    <dbReference type="NCBI Taxonomy" id="767519"/>
    <lineage>
        <taxon>Archaea</taxon>
        <taxon>Methanobacteriati</taxon>
        <taxon>Methanobacteriota</taxon>
        <taxon>Stenosarchaea group</taxon>
        <taxon>Halobacteria</taxon>
        <taxon>Halobacteriales</taxon>
        <taxon>Haloarculaceae</taxon>
        <taxon>Halomicrobium</taxon>
    </lineage>
</organism>
<evidence type="ECO:0000313" key="3">
    <source>
        <dbReference type="Proteomes" id="UP000199062"/>
    </source>
</evidence>
<dbReference type="RefSeq" id="WP_089817938.1">
    <property type="nucleotide sequence ID" value="NZ_FOZK01000003.1"/>
</dbReference>
<reference evidence="2 3" key="1">
    <citation type="submission" date="2016-10" db="EMBL/GenBank/DDBJ databases">
        <authorList>
            <person name="de Groot N.N."/>
        </authorList>
    </citation>
    <scope>NUCLEOTIDE SEQUENCE [LARGE SCALE GENOMIC DNA]</scope>
    <source>
        <strain evidence="2 3">CGMCC 1.10457</strain>
    </source>
</reference>
<gene>
    <name evidence="2" type="ORF">SAMN05216559_3432</name>
</gene>
<accession>A0A1I6LYI3</accession>
<dbReference type="STRING" id="767519.SAMN05216559_3432"/>
<evidence type="ECO:0008006" key="4">
    <source>
        <dbReference type="Google" id="ProtNLM"/>
    </source>
</evidence>